<dbReference type="EMBL" id="GIFC01011975">
    <property type="protein sequence ID" value="MXU94058.1"/>
    <property type="molecule type" value="Transcribed_RNA"/>
</dbReference>
<organism evidence="3">
    <name type="scientific">Ixodes ricinus</name>
    <name type="common">Common tick</name>
    <name type="synonym">Acarus ricinus</name>
    <dbReference type="NCBI Taxonomy" id="34613"/>
    <lineage>
        <taxon>Eukaryota</taxon>
        <taxon>Metazoa</taxon>
        <taxon>Ecdysozoa</taxon>
        <taxon>Arthropoda</taxon>
        <taxon>Chelicerata</taxon>
        <taxon>Arachnida</taxon>
        <taxon>Acari</taxon>
        <taxon>Parasitiformes</taxon>
        <taxon>Ixodida</taxon>
        <taxon>Ixodoidea</taxon>
        <taxon>Ixodidae</taxon>
        <taxon>Ixodinae</taxon>
        <taxon>Ixodes</taxon>
    </lineage>
</organism>
<proteinExistence type="predicted"/>
<dbReference type="Gene3D" id="2.30.130.100">
    <property type="match status" value="1"/>
</dbReference>
<evidence type="ECO:0000256" key="1">
    <source>
        <dbReference type="SAM" id="MobiDB-lite"/>
    </source>
</evidence>
<evidence type="ECO:0000256" key="2">
    <source>
        <dbReference type="SAM" id="SignalP"/>
    </source>
</evidence>
<dbReference type="AlphaFoldDB" id="A0A6B0UXU7"/>
<name>A0A6B0UXU7_IXORI</name>
<evidence type="ECO:0000313" key="3">
    <source>
        <dbReference type="EMBL" id="MXU94058.1"/>
    </source>
</evidence>
<feature type="chain" id="PRO_5025587376" evidence="2">
    <location>
        <begin position="23"/>
        <end position="156"/>
    </location>
</feature>
<feature type="signal peptide" evidence="2">
    <location>
        <begin position="1"/>
        <end position="22"/>
    </location>
</feature>
<feature type="compositionally biased region" description="Acidic residues" evidence="1">
    <location>
        <begin position="132"/>
        <end position="156"/>
    </location>
</feature>
<keyword evidence="2" id="KW-0732">Signal</keyword>
<protein>
    <submittedName>
        <fullName evidence="3">Putative evasin</fullName>
    </submittedName>
</protein>
<feature type="region of interest" description="Disordered" evidence="1">
    <location>
        <begin position="126"/>
        <end position="156"/>
    </location>
</feature>
<sequence length="156" mass="17146">MLLLEAILVVLMVTIGNRQCSSIPHAIKSNSENEAFSILPKNSIISTPDSEGCTKKVFPKDDWTGFLSLSCTKNCKDGKKRPETNGEECIVTATQEATNPNEAVITVGTCKKGTCVAKKPAECITTTLKSSEEEEEQKDEEEEEGEEDEDDEDDKR</sequence>
<accession>A0A6B0UXU7</accession>
<reference evidence="3" key="1">
    <citation type="submission" date="2019-12" db="EMBL/GenBank/DDBJ databases">
        <title>An insight into the sialome of adult female Ixodes ricinus ticks feeding for 6 days.</title>
        <authorList>
            <person name="Perner J."/>
            <person name="Ribeiro J.M.C."/>
        </authorList>
    </citation>
    <scope>NUCLEOTIDE SEQUENCE</scope>
    <source>
        <strain evidence="3">Semi-engorged</strain>
        <tissue evidence="3">Salivary glands</tissue>
    </source>
</reference>